<comment type="caution">
    <text evidence="3">The sequence shown here is derived from an EMBL/GenBank/DDBJ whole genome shotgun (WGS) entry which is preliminary data.</text>
</comment>
<dbReference type="EMBL" id="JAGRRH010000014">
    <property type="protein sequence ID" value="KAG7358156.1"/>
    <property type="molecule type" value="Genomic_DNA"/>
</dbReference>
<evidence type="ECO:0000259" key="2">
    <source>
        <dbReference type="PROSITE" id="PS50076"/>
    </source>
</evidence>
<evidence type="ECO:0000313" key="3">
    <source>
        <dbReference type="EMBL" id="KAG7358156.1"/>
    </source>
</evidence>
<dbReference type="InterPro" id="IPR001623">
    <property type="entry name" value="DnaJ_domain"/>
</dbReference>
<keyword evidence="4" id="KW-1185">Reference proteome</keyword>
<dbReference type="Proteomes" id="UP000693970">
    <property type="component" value="Unassembled WGS sequence"/>
</dbReference>
<feature type="region of interest" description="Disordered" evidence="1">
    <location>
        <begin position="33"/>
        <end position="80"/>
    </location>
</feature>
<feature type="compositionally biased region" description="Low complexity" evidence="1">
    <location>
        <begin position="109"/>
        <end position="120"/>
    </location>
</feature>
<reference evidence="3" key="2">
    <citation type="submission" date="2021-04" db="EMBL/GenBank/DDBJ databases">
        <authorList>
            <person name="Podell S."/>
        </authorList>
    </citation>
    <scope>NUCLEOTIDE SEQUENCE</scope>
    <source>
        <strain evidence="3">Hildebrandi</strain>
    </source>
</reference>
<dbReference type="OrthoDB" id="39231at2759"/>
<dbReference type="SMART" id="SM00271">
    <property type="entry name" value="DnaJ"/>
    <property type="match status" value="1"/>
</dbReference>
<proteinExistence type="predicted"/>
<sequence>MNPWRILGVPRNASWETVKTAFTKLALEHHPDTAATRRATSNNYIDNNSAVATNRRNKSHDGSITNGNTDNGLNSSSSSFGSNDRFITIRQAFEMIRDGTYKEGKKKNANAATPNNNNSNDSYETYASQSSRRRNPHTTTKQQRPYDFSERAFLKYFFYQTGLNLSSVQRRELVSLHYKYHHQNNSNNNNNNTTGTIPGGRYGGPSWEIARRLVAEQEVFLAQATTKEMHDALPKGWWWMTTMTTTTNTAGEQQQGNHDTRDDEPDVSTNVLRRRRKR</sequence>
<dbReference type="PROSITE" id="PS50076">
    <property type="entry name" value="DNAJ_2"/>
    <property type="match status" value="1"/>
</dbReference>
<feature type="region of interest" description="Disordered" evidence="1">
    <location>
        <begin position="104"/>
        <end position="145"/>
    </location>
</feature>
<reference evidence="3" key="1">
    <citation type="journal article" date="2021" name="Sci. Rep.">
        <title>Diploid genomic architecture of Nitzschia inconspicua, an elite biomass production diatom.</title>
        <authorList>
            <person name="Oliver A."/>
            <person name="Podell S."/>
            <person name="Pinowska A."/>
            <person name="Traller J.C."/>
            <person name="Smith S.R."/>
            <person name="McClure R."/>
            <person name="Beliaev A."/>
            <person name="Bohutskyi P."/>
            <person name="Hill E.A."/>
            <person name="Rabines A."/>
            <person name="Zheng H."/>
            <person name="Allen L.Z."/>
            <person name="Kuo A."/>
            <person name="Grigoriev I.V."/>
            <person name="Allen A.E."/>
            <person name="Hazlebeck D."/>
            <person name="Allen E.E."/>
        </authorList>
    </citation>
    <scope>NUCLEOTIDE SEQUENCE</scope>
    <source>
        <strain evidence="3">Hildebrandi</strain>
    </source>
</reference>
<name>A0A9K3LCF9_9STRA</name>
<dbReference type="Pfam" id="PF00226">
    <property type="entry name" value="DnaJ"/>
    <property type="match status" value="1"/>
</dbReference>
<feature type="compositionally biased region" description="Polar residues" evidence="1">
    <location>
        <begin position="38"/>
        <end position="54"/>
    </location>
</feature>
<feature type="compositionally biased region" description="Polar residues" evidence="1">
    <location>
        <begin position="121"/>
        <end position="130"/>
    </location>
</feature>
<dbReference type="AlphaFoldDB" id="A0A9K3LCF9"/>
<evidence type="ECO:0000256" key="1">
    <source>
        <dbReference type="SAM" id="MobiDB-lite"/>
    </source>
</evidence>
<organism evidence="3 4">
    <name type="scientific">Nitzschia inconspicua</name>
    <dbReference type="NCBI Taxonomy" id="303405"/>
    <lineage>
        <taxon>Eukaryota</taxon>
        <taxon>Sar</taxon>
        <taxon>Stramenopiles</taxon>
        <taxon>Ochrophyta</taxon>
        <taxon>Bacillariophyta</taxon>
        <taxon>Bacillariophyceae</taxon>
        <taxon>Bacillariophycidae</taxon>
        <taxon>Bacillariales</taxon>
        <taxon>Bacillariaceae</taxon>
        <taxon>Nitzschia</taxon>
    </lineage>
</organism>
<accession>A0A9K3LCF9</accession>
<feature type="domain" description="J" evidence="2">
    <location>
        <begin position="2"/>
        <end position="127"/>
    </location>
</feature>
<evidence type="ECO:0000313" key="4">
    <source>
        <dbReference type="Proteomes" id="UP000693970"/>
    </source>
</evidence>
<dbReference type="CDD" id="cd06257">
    <property type="entry name" value="DnaJ"/>
    <property type="match status" value="1"/>
</dbReference>
<feature type="region of interest" description="Disordered" evidence="1">
    <location>
        <begin position="249"/>
        <end position="278"/>
    </location>
</feature>
<protein>
    <submittedName>
        <fullName evidence="3">DnaJ domain containing protein</fullName>
    </submittedName>
</protein>
<gene>
    <name evidence="3" type="ORF">IV203_014743</name>
</gene>
<feature type="compositionally biased region" description="Low complexity" evidence="1">
    <location>
        <begin position="66"/>
        <end position="80"/>
    </location>
</feature>